<dbReference type="AlphaFoldDB" id="A0AAV2G6X8"/>
<keyword evidence="3" id="KW-1185">Reference proteome</keyword>
<name>A0AAV2G6X8_9ROSI</name>
<gene>
    <name evidence="2" type="ORF">LTRI10_LOCUS45142</name>
</gene>
<evidence type="ECO:0000256" key="1">
    <source>
        <dbReference type="SAM" id="MobiDB-lite"/>
    </source>
</evidence>
<feature type="region of interest" description="Disordered" evidence="1">
    <location>
        <begin position="1"/>
        <end position="58"/>
    </location>
</feature>
<protein>
    <submittedName>
        <fullName evidence="2">Uncharacterized protein</fullName>
    </submittedName>
</protein>
<proteinExistence type="predicted"/>
<reference evidence="2 3" key="1">
    <citation type="submission" date="2024-04" db="EMBL/GenBank/DDBJ databases">
        <authorList>
            <person name="Fracassetti M."/>
        </authorList>
    </citation>
    <scope>NUCLEOTIDE SEQUENCE [LARGE SCALE GENOMIC DNA]</scope>
</reference>
<evidence type="ECO:0000313" key="2">
    <source>
        <dbReference type="EMBL" id="CAL1405350.1"/>
    </source>
</evidence>
<evidence type="ECO:0000313" key="3">
    <source>
        <dbReference type="Proteomes" id="UP001497516"/>
    </source>
</evidence>
<dbReference type="Proteomes" id="UP001497516">
    <property type="component" value="Chromosome 8"/>
</dbReference>
<sequence length="119" mass="13197">MDSHGGSGKASPYMALPPGDESTATPKIYEPSSHRFMTATSPDQKADEKKTTTKKKKKKKKGCFLMCFSNMEIHSKEEQDKVLELLEDGNNNKCCFLMCFSNLGLGSPEDPQAVKPTKY</sequence>
<organism evidence="2 3">
    <name type="scientific">Linum trigynum</name>
    <dbReference type="NCBI Taxonomy" id="586398"/>
    <lineage>
        <taxon>Eukaryota</taxon>
        <taxon>Viridiplantae</taxon>
        <taxon>Streptophyta</taxon>
        <taxon>Embryophyta</taxon>
        <taxon>Tracheophyta</taxon>
        <taxon>Spermatophyta</taxon>
        <taxon>Magnoliopsida</taxon>
        <taxon>eudicotyledons</taxon>
        <taxon>Gunneridae</taxon>
        <taxon>Pentapetalae</taxon>
        <taxon>rosids</taxon>
        <taxon>fabids</taxon>
        <taxon>Malpighiales</taxon>
        <taxon>Linaceae</taxon>
        <taxon>Linum</taxon>
    </lineage>
</organism>
<dbReference type="EMBL" id="OZ034821">
    <property type="protein sequence ID" value="CAL1405350.1"/>
    <property type="molecule type" value="Genomic_DNA"/>
</dbReference>
<accession>A0AAV2G6X8</accession>